<organism evidence="2 3">
    <name type="scientific">Staphylococcus ureilyticus</name>
    <name type="common">Staphylococcus cohnii subsp. urealyticus</name>
    <dbReference type="NCBI Taxonomy" id="94138"/>
    <lineage>
        <taxon>Bacteria</taxon>
        <taxon>Bacillati</taxon>
        <taxon>Bacillota</taxon>
        <taxon>Bacilli</taxon>
        <taxon>Bacillales</taxon>
        <taxon>Staphylococcaceae</taxon>
        <taxon>Staphylococcus</taxon>
        <taxon>Staphylococcus cohnii species complex</taxon>
    </lineage>
</organism>
<keyword evidence="1" id="KW-1133">Transmembrane helix</keyword>
<reference evidence="2 3" key="1">
    <citation type="submission" date="2019-07" db="EMBL/GenBank/DDBJ databases">
        <title>Whole genome shotgun sequence of Staphylococcus cohnii subsp. urealyticus NBRC 109766.</title>
        <authorList>
            <person name="Hosoyama A."/>
            <person name="Uohara A."/>
            <person name="Ohji S."/>
            <person name="Ichikawa N."/>
        </authorList>
    </citation>
    <scope>NUCLEOTIDE SEQUENCE [LARGE SCALE GENOMIC DNA]</scope>
    <source>
        <strain evidence="2 3">NBRC 109766</strain>
    </source>
</reference>
<sequence length="82" mass="9377">MVNPQMKDLKPLEIILLIIAIMLFVFHIFISFNIIHVSVLLSILSLTLSIFILSYVFFKQNFKVTGYICLACALLLVIISFI</sequence>
<feature type="transmembrane region" description="Helical" evidence="1">
    <location>
        <begin position="64"/>
        <end position="81"/>
    </location>
</feature>
<gene>
    <name evidence="2" type="ORF">SCO02_09120</name>
</gene>
<dbReference type="AlphaFoldDB" id="A0AB34AH14"/>
<feature type="transmembrane region" description="Helical" evidence="1">
    <location>
        <begin position="12"/>
        <end position="32"/>
    </location>
</feature>
<evidence type="ECO:0000313" key="3">
    <source>
        <dbReference type="Proteomes" id="UP000321839"/>
    </source>
</evidence>
<evidence type="ECO:0000313" key="2">
    <source>
        <dbReference type="EMBL" id="GEQ02471.1"/>
    </source>
</evidence>
<keyword evidence="1" id="KW-0472">Membrane</keyword>
<feature type="transmembrane region" description="Helical" evidence="1">
    <location>
        <begin position="39"/>
        <end position="58"/>
    </location>
</feature>
<accession>A0AB34AH14</accession>
<dbReference type="EMBL" id="BKAW01000005">
    <property type="protein sequence ID" value="GEQ02471.1"/>
    <property type="molecule type" value="Genomic_DNA"/>
</dbReference>
<keyword evidence="3" id="KW-1185">Reference proteome</keyword>
<name>A0AB34AH14_STAUR</name>
<comment type="caution">
    <text evidence="2">The sequence shown here is derived from an EMBL/GenBank/DDBJ whole genome shotgun (WGS) entry which is preliminary data.</text>
</comment>
<protein>
    <submittedName>
        <fullName evidence="2">Uncharacterized protein</fullName>
    </submittedName>
</protein>
<dbReference type="Proteomes" id="UP000321839">
    <property type="component" value="Unassembled WGS sequence"/>
</dbReference>
<keyword evidence="1" id="KW-0812">Transmembrane</keyword>
<evidence type="ECO:0000256" key="1">
    <source>
        <dbReference type="SAM" id="Phobius"/>
    </source>
</evidence>
<proteinExistence type="predicted"/>